<accession>A0A9W9X4Y0</accession>
<dbReference type="GO" id="GO:0004392">
    <property type="term" value="F:heme oxygenase (decyclizing) activity"/>
    <property type="evidence" value="ECO:0007669"/>
    <property type="project" value="InterPro"/>
</dbReference>
<dbReference type="InterPro" id="IPR016084">
    <property type="entry name" value="Haem_Oase-like_multi-hlx"/>
</dbReference>
<keyword evidence="6" id="KW-1185">Reference proteome</keyword>
<dbReference type="InterPro" id="IPR002051">
    <property type="entry name" value="Haem_Oase"/>
</dbReference>
<gene>
    <name evidence="5" type="ORF">N7539_005710</name>
</gene>
<feature type="compositionally biased region" description="Low complexity" evidence="4">
    <location>
        <begin position="88"/>
        <end position="99"/>
    </location>
</feature>
<reference evidence="5" key="1">
    <citation type="submission" date="2022-12" db="EMBL/GenBank/DDBJ databases">
        <authorList>
            <person name="Petersen C."/>
        </authorList>
    </citation>
    <scope>NUCLEOTIDE SEQUENCE</scope>
    <source>
        <strain evidence="5">IBT 30728</strain>
    </source>
</reference>
<feature type="compositionally biased region" description="Low complexity" evidence="4">
    <location>
        <begin position="207"/>
        <end position="216"/>
    </location>
</feature>
<feature type="compositionally biased region" description="Basic and acidic residues" evidence="4">
    <location>
        <begin position="103"/>
        <end position="116"/>
    </location>
</feature>
<organism evidence="5 6">
    <name type="scientific">Penicillium diatomitis</name>
    <dbReference type="NCBI Taxonomy" id="2819901"/>
    <lineage>
        <taxon>Eukaryota</taxon>
        <taxon>Fungi</taxon>
        <taxon>Dikarya</taxon>
        <taxon>Ascomycota</taxon>
        <taxon>Pezizomycotina</taxon>
        <taxon>Eurotiomycetes</taxon>
        <taxon>Eurotiomycetidae</taxon>
        <taxon>Eurotiales</taxon>
        <taxon>Aspergillaceae</taxon>
        <taxon>Penicillium</taxon>
    </lineage>
</organism>
<keyword evidence="2" id="KW-0479">Metal-binding</keyword>
<dbReference type="CDD" id="cd19165">
    <property type="entry name" value="HemeO"/>
    <property type="match status" value="1"/>
</dbReference>
<evidence type="ECO:0000256" key="3">
    <source>
        <dbReference type="ARBA" id="ARBA00023004"/>
    </source>
</evidence>
<reference evidence="5" key="2">
    <citation type="journal article" date="2023" name="IMA Fungus">
        <title>Comparative genomic study of the Penicillium genus elucidates a diverse pangenome and 15 lateral gene transfer events.</title>
        <authorList>
            <person name="Petersen C."/>
            <person name="Sorensen T."/>
            <person name="Nielsen M.R."/>
            <person name="Sondergaard T.E."/>
            <person name="Sorensen J.L."/>
            <person name="Fitzpatrick D.A."/>
            <person name="Frisvad J.C."/>
            <person name="Nielsen K.L."/>
        </authorList>
    </citation>
    <scope>NUCLEOTIDE SEQUENCE</scope>
    <source>
        <strain evidence="5">IBT 30728</strain>
    </source>
</reference>
<evidence type="ECO:0000256" key="1">
    <source>
        <dbReference type="ARBA" id="ARBA00022617"/>
    </source>
</evidence>
<evidence type="ECO:0000313" key="5">
    <source>
        <dbReference type="EMBL" id="KAJ5483914.1"/>
    </source>
</evidence>
<dbReference type="GeneID" id="81625561"/>
<dbReference type="GO" id="GO:0006788">
    <property type="term" value="P:heme oxidation"/>
    <property type="evidence" value="ECO:0007669"/>
    <property type="project" value="InterPro"/>
</dbReference>
<evidence type="ECO:0000256" key="4">
    <source>
        <dbReference type="SAM" id="MobiDB-lite"/>
    </source>
</evidence>
<dbReference type="GO" id="GO:0046872">
    <property type="term" value="F:metal ion binding"/>
    <property type="evidence" value="ECO:0007669"/>
    <property type="project" value="UniProtKB-KW"/>
</dbReference>
<dbReference type="Proteomes" id="UP001148312">
    <property type="component" value="Unassembled WGS sequence"/>
</dbReference>
<dbReference type="RefSeq" id="XP_056789184.1">
    <property type="nucleotide sequence ID" value="XM_056935312.1"/>
</dbReference>
<evidence type="ECO:0000313" key="6">
    <source>
        <dbReference type="Proteomes" id="UP001148312"/>
    </source>
</evidence>
<keyword evidence="3" id="KW-0408">Iron</keyword>
<dbReference type="PANTHER" id="PTHR10720:SF0">
    <property type="entry name" value="HEME OXYGENASE"/>
    <property type="match status" value="1"/>
</dbReference>
<evidence type="ECO:0000256" key="2">
    <source>
        <dbReference type="ARBA" id="ARBA00022723"/>
    </source>
</evidence>
<comment type="caution">
    <text evidence="5">The sequence shown here is derived from an EMBL/GenBank/DDBJ whole genome shotgun (WGS) entry which is preliminary data.</text>
</comment>
<feature type="region of interest" description="Disordered" evidence="4">
    <location>
        <begin position="196"/>
        <end position="226"/>
    </location>
</feature>
<feature type="region of interest" description="Disordered" evidence="4">
    <location>
        <begin position="88"/>
        <end position="116"/>
    </location>
</feature>
<evidence type="ECO:0008006" key="7">
    <source>
        <dbReference type="Google" id="ProtNLM"/>
    </source>
</evidence>
<sequence>MTTGDLLTRLRSAIKEPHTSIHKLNLSRIPLCLPPYTTDPSLYAYGLGQYAELFHAIESAWIDLIGDPMDWMYQEYSTKVQKSELNNTATTTTTTTTTTIHPINDETNKSTEGENVDAKEEFPCIHHEDNTIEPPLRSPSNLQDSSSSSSSSSRHPVLDTHDHTRIQNVLRALYMPELMRTKALKDDLRFLNALNATTTQPSRPGVPTTTTTTTSNPDPPHDTHTRTHHLTHSIHQRIQAHPHLLIAYIWILYSALLYGGRDIRTLLLKAGPDFWALSAVELPLPSLRIPPANKLPCPLSFWQIGGPEADAAEIKGRFRARMVDAERALTAPEQEAILQEAVGIFGVMEDMTRFLDEDVRSRG</sequence>
<dbReference type="SUPFAM" id="SSF48613">
    <property type="entry name" value="Heme oxygenase-like"/>
    <property type="match status" value="1"/>
</dbReference>
<proteinExistence type="predicted"/>
<name>A0A9W9X4Y0_9EURO</name>
<dbReference type="AlphaFoldDB" id="A0A9W9X4Y0"/>
<keyword evidence="1" id="KW-0349">Heme</keyword>
<dbReference type="EMBL" id="JAPWDQ010000006">
    <property type="protein sequence ID" value="KAJ5483914.1"/>
    <property type="molecule type" value="Genomic_DNA"/>
</dbReference>
<dbReference type="Gene3D" id="1.20.910.10">
    <property type="entry name" value="Heme oxygenase-like"/>
    <property type="match status" value="2"/>
</dbReference>
<feature type="region of interest" description="Disordered" evidence="4">
    <location>
        <begin position="129"/>
        <end position="163"/>
    </location>
</feature>
<dbReference type="PANTHER" id="PTHR10720">
    <property type="entry name" value="HEME OXYGENASE"/>
    <property type="match status" value="1"/>
</dbReference>
<protein>
    <recommendedName>
        <fullName evidence="7">Heme oxygenase-like protein</fullName>
    </recommendedName>
</protein>